<evidence type="ECO:0000313" key="4">
    <source>
        <dbReference type="Proteomes" id="UP000541444"/>
    </source>
</evidence>
<gene>
    <name evidence="3" type="ORF">GIB67_006733</name>
</gene>
<dbReference type="EMBL" id="JACGCM010001879">
    <property type="protein sequence ID" value="KAF6147760.1"/>
    <property type="molecule type" value="Genomic_DNA"/>
</dbReference>
<evidence type="ECO:0008006" key="5">
    <source>
        <dbReference type="Google" id="ProtNLM"/>
    </source>
</evidence>
<dbReference type="Pfam" id="PF13041">
    <property type="entry name" value="PPR_2"/>
    <property type="match status" value="1"/>
</dbReference>
<dbReference type="GO" id="GO:0009451">
    <property type="term" value="P:RNA modification"/>
    <property type="evidence" value="ECO:0007669"/>
    <property type="project" value="InterPro"/>
</dbReference>
<dbReference type="Pfam" id="PF01535">
    <property type="entry name" value="PPR"/>
    <property type="match status" value="3"/>
</dbReference>
<proteinExistence type="predicted"/>
<dbReference type="PROSITE" id="PS51375">
    <property type="entry name" value="PPR"/>
    <property type="match status" value="2"/>
</dbReference>
<evidence type="ECO:0000256" key="2">
    <source>
        <dbReference type="PROSITE-ProRule" id="PRU00708"/>
    </source>
</evidence>
<comment type="caution">
    <text evidence="3">The sequence shown here is derived from an EMBL/GenBank/DDBJ whole genome shotgun (WGS) entry which is preliminary data.</text>
</comment>
<dbReference type="InterPro" id="IPR046960">
    <property type="entry name" value="PPR_At4g14850-like_plant"/>
</dbReference>
<feature type="repeat" description="PPR" evidence="2">
    <location>
        <begin position="73"/>
        <end position="107"/>
    </location>
</feature>
<dbReference type="NCBIfam" id="TIGR00756">
    <property type="entry name" value="PPR"/>
    <property type="match status" value="5"/>
</dbReference>
<dbReference type="PANTHER" id="PTHR47926:SF347">
    <property type="entry name" value="PENTATRICOPEPTIDE REPEAT-CONTAINING PROTEIN"/>
    <property type="match status" value="1"/>
</dbReference>
<keyword evidence="1" id="KW-0677">Repeat</keyword>
<protein>
    <recommendedName>
        <fullName evidence="5">Pentatricopeptide repeat-containing protein</fullName>
    </recommendedName>
</protein>
<accession>A0A7J7LYY6</accession>
<feature type="repeat" description="PPR" evidence="2">
    <location>
        <begin position="174"/>
        <end position="208"/>
    </location>
</feature>
<evidence type="ECO:0000256" key="1">
    <source>
        <dbReference type="ARBA" id="ARBA00022737"/>
    </source>
</evidence>
<dbReference type="AlphaFoldDB" id="A0A7J7LYY6"/>
<dbReference type="InterPro" id="IPR011990">
    <property type="entry name" value="TPR-like_helical_dom_sf"/>
</dbReference>
<dbReference type="InterPro" id="IPR002885">
    <property type="entry name" value="PPR_rpt"/>
</dbReference>
<keyword evidence="4" id="KW-1185">Reference proteome</keyword>
<sequence>MKPSFFGVPKYASFIEYCSSRKDLRRLQLIHGKVITGGIFHDDFIRAKLVSSYAACAQMTEAIFIFSCTNRQSTFLYNCLIRGYASLKLFHESLNTYRHMLLAGKQPDRCTLPSVLKSCTGLSALNLGRQLHAFVLIHGFFHYVSNSNALISMYSKCGDLEVACQIFSNMPVRNKITWSAMIAGYGIHGKFNEVFNLLEEMLAARQLPDSVTCTAILMAYSHSGMIEFGRGFFEMMEERFGVKPSLEHYTCMVDMLGRAGHLEEAEALILRMDKEPDGALWRALLGACKMHGKIEVAKRVAEKVYGNHICESSPERFGGNKHDAGE</sequence>
<name>A0A7J7LYY6_9MAGN</name>
<reference evidence="3 4" key="1">
    <citation type="journal article" date="2020" name="IScience">
        <title>Genome Sequencing of the Endangered Kingdonia uniflora (Circaeasteraceae, Ranunculales) Reveals Potential Mechanisms of Evolutionary Specialization.</title>
        <authorList>
            <person name="Sun Y."/>
            <person name="Deng T."/>
            <person name="Zhang A."/>
            <person name="Moore M.J."/>
            <person name="Landis J.B."/>
            <person name="Lin N."/>
            <person name="Zhang H."/>
            <person name="Zhang X."/>
            <person name="Huang J."/>
            <person name="Zhang X."/>
            <person name="Sun H."/>
            <person name="Wang H."/>
        </authorList>
    </citation>
    <scope>NUCLEOTIDE SEQUENCE [LARGE SCALE GENOMIC DNA]</scope>
    <source>
        <strain evidence="3">TB1705</strain>
        <tissue evidence="3">Leaf</tissue>
    </source>
</reference>
<dbReference type="OrthoDB" id="1731741at2759"/>
<dbReference type="FunFam" id="1.25.40.10:FF:000090">
    <property type="entry name" value="Pentatricopeptide repeat-containing protein, chloroplastic"/>
    <property type="match status" value="1"/>
</dbReference>
<dbReference type="GO" id="GO:0003723">
    <property type="term" value="F:RNA binding"/>
    <property type="evidence" value="ECO:0007669"/>
    <property type="project" value="InterPro"/>
</dbReference>
<evidence type="ECO:0000313" key="3">
    <source>
        <dbReference type="EMBL" id="KAF6147760.1"/>
    </source>
</evidence>
<organism evidence="3 4">
    <name type="scientific">Kingdonia uniflora</name>
    <dbReference type="NCBI Taxonomy" id="39325"/>
    <lineage>
        <taxon>Eukaryota</taxon>
        <taxon>Viridiplantae</taxon>
        <taxon>Streptophyta</taxon>
        <taxon>Embryophyta</taxon>
        <taxon>Tracheophyta</taxon>
        <taxon>Spermatophyta</taxon>
        <taxon>Magnoliopsida</taxon>
        <taxon>Ranunculales</taxon>
        <taxon>Circaeasteraceae</taxon>
        <taxon>Kingdonia</taxon>
    </lineage>
</organism>
<dbReference type="PANTHER" id="PTHR47926">
    <property type="entry name" value="PENTATRICOPEPTIDE REPEAT-CONTAINING PROTEIN"/>
    <property type="match status" value="1"/>
</dbReference>
<dbReference type="Gene3D" id="1.25.40.10">
    <property type="entry name" value="Tetratricopeptide repeat domain"/>
    <property type="match status" value="2"/>
</dbReference>
<dbReference type="Proteomes" id="UP000541444">
    <property type="component" value="Unassembled WGS sequence"/>
</dbReference>